<reference evidence="2" key="1">
    <citation type="submission" date="2019-06" db="EMBL/GenBank/DDBJ databases">
        <authorList>
            <person name="Broberg M."/>
        </authorList>
    </citation>
    <scope>NUCLEOTIDE SEQUENCE [LARGE SCALE GENOMIC DNA]</scope>
</reference>
<proteinExistence type="predicted"/>
<evidence type="ECO:0000313" key="2">
    <source>
        <dbReference type="Proteomes" id="UP000775872"/>
    </source>
</evidence>
<dbReference type="AlphaFoldDB" id="A0A9N9ZDJ5"/>
<gene>
    <name evidence="1" type="ORF">CSOL1703_00015790</name>
</gene>
<keyword evidence="2" id="KW-1185">Reference proteome</keyword>
<evidence type="ECO:0000313" key="1">
    <source>
        <dbReference type="EMBL" id="CAH0054317.1"/>
    </source>
</evidence>
<organism evidence="1 2">
    <name type="scientific">Clonostachys solani</name>
    <dbReference type="NCBI Taxonomy" id="160281"/>
    <lineage>
        <taxon>Eukaryota</taxon>
        <taxon>Fungi</taxon>
        <taxon>Dikarya</taxon>
        <taxon>Ascomycota</taxon>
        <taxon>Pezizomycotina</taxon>
        <taxon>Sordariomycetes</taxon>
        <taxon>Hypocreomycetidae</taxon>
        <taxon>Hypocreales</taxon>
        <taxon>Bionectriaceae</taxon>
        <taxon>Clonostachys</taxon>
    </lineage>
</organism>
<dbReference type="Proteomes" id="UP000775872">
    <property type="component" value="Unassembled WGS sequence"/>
</dbReference>
<protein>
    <submittedName>
        <fullName evidence="1">Uncharacterized protein</fullName>
    </submittedName>
</protein>
<reference evidence="1 2" key="2">
    <citation type="submission" date="2021-10" db="EMBL/GenBank/DDBJ databases">
        <authorList>
            <person name="Piombo E."/>
        </authorList>
    </citation>
    <scope>NUCLEOTIDE SEQUENCE [LARGE SCALE GENOMIC DNA]</scope>
</reference>
<name>A0A9N9ZDJ5_9HYPO</name>
<dbReference type="EMBL" id="CABFOC020000048">
    <property type="protein sequence ID" value="CAH0054317.1"/>
    <property type="molecule type" value="Genomic_DNA"/>
</dbReference>
<sequence>MAAGYLDGASGPPLGHISRSGWWLRWRFGDKDWAGSYYCGGAGLGLEAMAFGRVGEVIIEPSQPHFMRVDCRVDFAP</sequence>
<comment type="caution">
    <text evidence="1">The sequence shown here is derived from an EMBL/GenBank/DDBJ whole genome shotgun (WGS) entry which is preliminary data.</text>
</comment>
<accession>A0A9N9ZDJ5</accession>